<dbReference type="SUPFAM" id="SSF50494">
    <property type="entry name" value="Trypsin-like serine proteases"/>
    <property type="match status" value="1"/>
</dbReference>
<dbReference type="PRINTS" id="PR00722">
    <property type="entry name" value="CHYMOTRYPSIN"/>
</dbReference>
<evidence type="ECO:0000313" key="5">
    <source>
        <dbReference type="EMBL" id="TRY79161.1"/>
    </source>
</evidence>
<dbReference type="STRING" id="6832.A0A553PNA3"/>
<dbReference type="PANTHER" id="PTHR24252:SF7">
    <property type="entry name" value="HYALIN"/>
    <property type="match status" value="1"/>
</dbReference>
<keyword evidence="6" id="KW-1185">Reference proteome</keyword>
<proteinExistence type="inferred from homology"/>
<evidence type="ECO:0000256" key="2">
    <source>
        <dbReference type="ARBA" id="ARBA00024195"/>
    </source>
</evidence>
<dbReference type="FunFam" id="2.40.10.10:FF:000002">
    <property type="entry name" value="Transmembrane protease serine"/>
    <property type="match status" value="1"/>
</dbReference>
<dbReference type="EMBL" id="VCGU01000002">
    <property type="protein sequence ID" value="TRY79161.1"/>
    <property type="molecule type" value="Genomic_DNA"/>
</dbReference>
<dbReference type="CDD" id="cd00190">
    <property type="entry name" value="Tryp_SPc"/>
    <property type="match status" value="1"/>
</dbReference>
<dbReference type="Proteomes" id="UP000318571">
    <property type="component" value="Chromosome 6"/>
</dbReference>
<dbReference type="SMART" id="SM00020">
    <property type="entry name" value="Tryp_SPc"/>
    <property type="match status" value="1"/>
</dbReference>
<evidence type="ECO:0000256" key="1">
    <source>
        <dbReference type="ARBA" id="ARBA00023157"/>
    </source>
</evidence>
<feature type="domain" description="Peptidase S1" evidence="4">
    <location>
        <begin position="172"/>
        <end position="425"/>
    </location>
</feature>
<dbReference type="PROSITE" id="PS50240">
    <property type="entry name" value="TRYPSIN_DOM"/>
    <property type="match status" value="1"/>
</dbReference>
<dbReference type="GO" id="GO:0004252">
    <property type="term" value="F:serine-type endopeptidase activity"/>
    <property type="evidence" value="ECO:0007669"/>
    <property type="project" value="InterPro"/>
</dbReference>
<dbReference type="AlphaFoldDB" id="A0A553PNA3"/>
<feature type="chain" id="PRO_5022191734" description="Peptidase S1 domain-containing protein" evidence="3">
    <location>
        <begin position="23"/>
        <end position="498"/>
    </location>
</feature>
<dbReference type="InterPro" id="IPR043504">
    <property type="entry name" value="Peptidase_S1_PA_chymotrypsin"/>
</dbReference>
<evidence type="ECO:0000313" key="6">
    <source>
        <dbReference type="Proteomes" id="UP000318571"/>
    </source>
</evidence>
<feature type="signal peptide" evidence="3">
    <location>
        <begin position="1"/>
        <end position="22"/>
    </location>
</feature>
<dbReference type="OrthoDB" id="6261922at2759"/>
<keyword evidence="1" id="KW-1015">Disulfide bond</keyword>
<name>A0A553PNA3_TIGCA</name>
<evidence type="ECO:0000259" key="4">
    <source>
        <dbReference type="PROSITE" id="PS50240"/>
    </source>
</evidence>
<comment type="similarity">
    <text evidence="2">Belongs to the peptidase S1 family. CLIP subfamily.</text>
</comment>
<dbReference type="InterPro" id="IPR001254">
    <property type="entry name" value="Trypsin_dom"/>
</dbReference>
<dbReference type="InterPro" id="IPR001314">
    <property type="entry name" value="Peptidase_S1A"/>
</dbReference>
<dbReference type="Gene3D" id="2.40.10.10">
    <property type="entry name" value="Trypsin-like serine proteases"/>
    <property type="match status" value="2"/>
</dbReference>
<dbReference type="FunFam" id="2.40.10.10:FF:000068">
    <property type="entry name" value="transmembrane protease serine 2"/>
    <property type="match status" value="1"/>
</dbReference>
<accession>A0A553PNA3</accession>
<evidence type="ECO:0000256" key="3">
    <source>
        <dbReference type="SAM" id="SignalP"/>
    </source>
</evidence>
<sequence length="498" mass="55332">MSPFQGFICTLALLGHFRGARSQSNPSVNPCPTGQECTPLTDCFEFVDPNVRIPIIEKDEFPGEIPALPDLETSCPKENEKCCDKLMVDLIEPCEKLPNHQCISFAECSQVRGGRVEVGVRNTDDRCNDLGAVCCNLDVLKSGSNDTADVIPKAPITCGVRKLSLDDREEQFSAGRKDSQFGEWPHMCAIFWIDRTAQKFICGGSLISPEFVLTAAHCTIAYQTKSLLVRCGDSNLQDEREPAKYQESSIRTIVYHPRYNANNLENDFVVIQLEKELNLTEHIGTICLPEEPGDISYTEDQCFASGWGTENLEEEGLFQAQLKHVKLPLIPFRKCENLLRKTSRLSDTFRLHRSFVCAGGVKDEDTCKGDGGGPLVCPSTKYKGRYVQVGITSWGIGCGDEDVPGAYAFVRSGICFIRWTAHCLSAGRVEDYIELGVCKDFLDLERNGFQSELEGVEIALQKSAGDARREVILANMRSALRLQLSLLEKLPNNCDFRG</sequence>
<dbReference type="Pfam" id="PF00089">
    <property type="entry name" value="Trypsin"/>
    <property type="match status" value="1"/>
</dbReference>
<dbReference type="InterPro" id="IPR009003">
    <property type="entry name" value="Peptidase_S1_PA"/>
</dbReference>
<dbReference type="InterPro" id="IPR018114">
    <property type="entry name" value="TRYPSIN_HIS"/>
</dbReference>
<dbReference type="OMA" id="AHCTIAY"/>
<protein>
    <recommendedName>
        <fullName evidence="4">Peptidase S1 domain-containing protein</fullName>
    </recommendedName>
</protein>
<dbReference type="GO" id="GO:0006508">
    <property type="term" value="P:proteolysis"/>
    <property type="evidence" value="ECO:0007669"/>
    <property type="project" value="InterPro"/>
</dbReference>
<comment type="caution">
    <text evidence="5">The sequence shown here is derived from an EMBL/GenBank/DDBJ whole genome shotgun (WGS) entry which is preliminary data.</text>
</comment>
<dbReference type="PROSITE" id="PS00134">
    <property type="entry name" value="TRYPSIN_HIS"/>
    <property type="match status" value="1"/>
</dbReference>
<reference evidence="5 6" key="1">
    <citation type="journal article" date="2018" name="Nat. Ecol. Evol.">
        <title>Genomic signatures of mitonuclear coevolution across populations of Tigriopus californicus.</title>
        <authorList>
            <person name="Barreto F.S."/>
            <person name="Watson E.T."/>
            <person name="Lima T.G."/>
            <person name="Willett C.S."/>
            <person name="Edmands S."/>
            <person name="Li W."/>
            <person name="Burton R.S."/>
        </authorList>
    </citation>
    <scope>NUCLEOTIDE SEQUENCE [LARGE SCALE GENOMIC DNA]</scope>
    <source>
        <strain evidence="5 6">San Diego</strain>
    </source>
</reference>
<dbReference type="PANTHER" id="PTHR24252">
    <property type="entry name" value="ACROSIN-RELATED"/>
    <property type="match status" value="1"/>
</dbReference>
<gene>
    <name evidence="5" type="ORF">TCAL_08332</name>
</gene>
<keyword evidence="3" id="KW-0732">Signal</keyword>
<organism evidence="5 6">
    <name type="scientific">Tigriopus californicus</name>
    <name type="common">Marine copepod</name>
    <dbReference type="NCBI Taxonomy" id="6832"/>
    <lineage>
        <taxon>Eukaryota</taxon>
        <taxon>Metazoa</taxon>
        <taxon>Ecdysozoa</taxon>
        <taxon>Arthropoda</taxon>
        <taxon>Crustacea</taxon>
        <taxon>Multicrustacea</taxon>
        <taxon>Hexanauplia</taxon>
        <taxon>Copepoda</taxon>
        <taxon>Harpacticoida</taxon>
        <taxon>Harpacticidae</taxon>
        <taxon>Tigriopus</taxon>
    </lineage>
</organism>